<protein>
    <submittedName>
        <fullName evidence="1">Uncharacterized protein</fullName>
    </submittedName>
</protein>
<organism evidence="1">
    <name type="scientific">Arundo donax</name>
    <name type="common">Giant reed</name>
    <name type="synonym">Donax arundinaceus</name>
    <dbReference type="NCBI Taxonomy" id="35708"/>
    <lineage>
        <taxon>Eukaryota</taxon>
        <taxon>Viridiplantae</taxon>
        <taxon>Streptophyta</taxon>
        <taxon>Embryophyta</taxon>
        <taxon>Tracheophyta</taxon>
        <taxon>Spermatophyta</taxon>
        <taxon>Magnoliopsida</taxon>
        <taxon>Liliopsida</taxon>
        <taxon>Poales</taxon>
        <taxon>Poaceae</taxon>
        <taxon>PACMAD clade</taxon>
        <taxon>Arundinoideae</taxon>
        <taxon>Arundineae</taxon>
        <taxon>Arundo</taxon>
    </lineage>
</organism>
<evidence type="ECO:0000313" key="1">
    <source>
        <dbReference type="EMBL" id="JAE01749.1"/>
    </source>
</evidence>
<name>A0A0A9ERW9_ARUDO</name>
<dbReference type="EMBL" id="GBRH01196147">
    <property type="protein sequence ID" value="JAE01749.1"/>
    <property type="molecule type" value="Transcribed_RNA"/>
</dbReference>
<sequence>MRIVKVNMMSLLAETQVSHHGVYCFGNGSKFGISVNIIVYYTV</sequence>
<reference evidence="1" key="1">
    <citation type="submission" date="2014-09" db="EMBL/GenBank/DDBJ databases">
        <authorList>
            <person name="Magalhaes I.L.F."/>
            <person name="Oliveira U."/>
            <person name="Santos F.R."/>
            <person name="Vidigal T.H.D.A."/>
            <person name="Brescovit A.D."/>
            <person name="Santos A.J."/>
        </authorList>
    </citation>
    <scope>NUCLEOTIDE SEQUENCE</scope>
    <source>
        <tissue evidence="1">Shoot tissue taken approximately 20 cm above the soil surface</tissue>
    </source>
</reference>
<reference evidence="1" key="2">
    <citation type="journal article" date="2015" name="Data Brief">
        <title>Shoot transcriptome of the giant reed, Arundo donax.</title>
        <authorList>
            <person name="Barrero R.A."/>
            <person name="Guerrero F.D."/>
            <person name="Moolhuijzen P."/>
            <person name="Goolsby J.A."/>
            <person name="Tidwell J."/>
            <person name="Bellgard S.E."/>
            <person name="Bellgard M.I."/>
        </authorList>
    </citation>
    <scope>NUCLEOTIDE SEQUENCE</scope>
    <source>
        <tissue evidence="1">Shoot tissue taken approximately 20 cm above the soil surface</tissue>
    </source>
</reference>
<proteinExistence type="predicted"/>
<accession>A0A0A9ERW9</accession>
<dbReference type="AlphaFoldDB" id="A0A0A9ERW9"/>